<sequence length="208" mass="22456">MFGCLVAGRALQTNPVQIDETQGIFSIPSPATIDHICVFLLGTVSFPEGYGATVHLYLPGKGFQLLGMISNAKPSAIFRVRNAYAAENTGMLALGVANTVDTASTDAVLGISIEPLDVVLSQAASIHAPWSENKAIPNILTRRSNAPSDPTYLAQRITQHLFNFLSSFSSSGAPDDYFLIRMADLRSWYEKFVAKIKNGGAGFLDREE</sequence>
<dbReference type="Pfam" id="PF21057">
    <property type="entry name" value="Hikeshi-like_C"/>
    <property type="match status" value="1"/>
</dbReference>
<organism evidence="4 5">
    <name type="scientific">Hydnum rufescens UP504</name>
    <dbReference type="NCBI Taxonomy" id="1448309"/>
    <lineage>
        <taxon>Eukaryota</taxon>
        <taxon>Fungi</taxon>
        <taxon>Dikarya</taxon>
        <taxon>Basidiomycota</taxon>
        <taxon>Agaricomycotina</taxon>
        <taxon>Agaricomycetes</taxon>
        <taxon>Cantharellales</taxon>
        <taxon>Hydnaceae</taxon>
        <taxon>Hydnum</taxon>
    </lineage>
</organism>
<reference evidence="4" key="1">
    <citation type="journal article" date="2020" name="Nat. Commun.">
        <title>Large-scale genome sequencing of mycorrhizal fungi provides insights into the early evolution of symbiotic traits.</title>
        <authorList>
            <person name="Miyauchi S."/>
            <person name="Kiss E."/>
            <person name="Kuo A."/>
            <person name="Drula E."/>
            <person name="Kohler A."/>
            <person name="Sanchez-Garcia M."/>
            <person name="Morin E."/>
            <person name="Andreopoulos B."/>
            <person name="Barry K.W."/>
            <person name="Bonito G."/>
            <person name="Buee M."/>
            <person name="Carver A."/>
            <person name="Chen C."/>
            <person name="Cichocki N."/>
            <person name="Clum A."/>
            <person name="Culley D."/>
            <person name="Crous P.W."/>
            <person name="Fauchery L."/>
            <person name="Girlanda M."/>
            <person name="Hayes R.D."/>
            <person name="Keri Z."/>
            <person name="LaButti K."/>
            <person name="Lipzen A."/>
            <person name="Lombard V."/>
            <person name="Magnuson J."/>
            <person name="Maillard F."/>
            <person name="Murat C."/>
            <person name="Nolan M."/>
            <person name="Ohm R.A."/>
            <person name="Pangilinan J."/>
            <person name="Pereira M.F."/>
            <person name="Perotto S."/>
            <person name="Peter M."/>
            <person name="Pfister S."/>
            <person name="Riley R."/>
            <person name="Sitrit Y."/>
            <person name="Stielow J.B."/>
            <person name="Szollosi G."/>
            <person name="Zifcakova L."/>
            <person name="Stursova M."/>
            <person name="Spatafora J.W."/>
            <person name="Tedersoo L."/>
            <person name="Vaario L.M."/>
            <person name="Yamada A."/>
            <person name="Yan M."/>
            <person name="Wang P."/>
            <person name="Xu J."/>
            <person name="Bruns T."/>
            <person name="Baldrian P."/>
            <person name="Vilgalys R."/>
            <person name="Dunand C."/>
            <person name="Henrissat B."/>
            <person name="Grigoriev I.V."/>
            <person name="Hibbett D."/>
            <person name="Nagy L.G."/>
            <person name="Martin F.M."/>
        </authorList>
    </citation>
    <scope>NUCLEOTIDE SEQUENCE</scope>
    <source>
        <strain evidence="4">UP504</strain>
    </source>
</reference>
<evidence type="ECO:0000259" key="2">
    <source>
        <dbReference type="Pfam" id="PF05603"/>
    </source>
</evidence>
<gene>
    <name evidence="4" type="ORF">BS47DRAFT_1315532</name>
</gene>
<dbReference type="AlphaFoldDB" id="A0A9P6B4D6"/>
<dbReference type="PANTHER" id="PTHR12925:SF0">
    <property type="entry name" value="PROTEIN HIKESHI"/>
    <property type="match status" value="1"/>
</dbReference>
<protein>
    <recommendedName>
        <fullName evidence="6">Hikeshi-like domain-containing protein</fullName>
    </recommendedName>
</protein>
<dbReference type="GO" id="GO:0005829">
    <property type="term" value="C:cytosol"/>
    <property type="evidence" value="ECO:0007669"/>
    <property type="project" value="TreeGrafter"/>
</dbReference>
<name>A0A9P6B4D6_9AGAM</name>
<dbReference type="GO" id="GO:0005634">
    <property type="term" value="C:nucleus"/>
    <property type="evidence" value="ECO:0007669"/>
    <property type="project" value="TreeGrafter"/>
</dbReference>
<dbReference type="EMBL" id="MU128943">
    <property type="protein sequence ID" value="KAF9516091.1"/>
    <property type="molecule type" value="Genomic_DNA"/>
</dbReference>
<dbReference type="Pfam" id="PF05603">
    <property type="entry name" value="Hikeshi-like_N"/>
    <property type="match status" value="1"/>
</dbReference>
<proteinExistence type="inferred from homology"/>
<dbReference type="GO" id="GO:0061608">
    <property type="term" value="F:nuclear import signal receptor activity"/>
    <property type="evidence" value="ECO:0007669"/>
    <property type="project" value="TreeGrafter"/>
</dbReference>
<evidence type="ECO:0000259" key="3">
    <source>
        <dbReference type="Pfam" id="PF21057"/>
    </source>
</evidence>
<dbReference type="InterPro" id="IPR008493">
    <property type="entry name" value="Hikeshi-like_N"/>
</dbReference>
<evidence type="ECO:0000313" key="5">
    <source>
        <dbReference type="Proteomes" id="UP000886523"/>
    </source>
</evidence>
<accession>A0A9P6B4D6</accession>
<comment type="similarity">
    <text evidence="1">Belongs to the OPI10 family.</text>
</comment>
<feature type="domain" description="Hikeshi-like C-terminal" evidence="3">
    <location>
        <begin position="150"/>
        <end position="206"/>
    </location>
</feature>
<dbReference type="InterPro" id="IPR048364">
    <property type="entry name" value="Hikeshi-like_C"/>
</dbReference>
<dbReference type="OrthoDB" id="10248398at2759"/>
<keyword evidence="5" id="KW-1185">Reference proteome</keyword>
<evidence type="ECO:0008006" key="6">
    <source>
        <dbReference type="Google" id="ProtNLM"/>
    </source>
</evidence>
<evidence type="ECO:0000313" key="4">
    <source>
        <dbReference type="EMBL" id="KAF9516091.1"/>
    </source>
</evidence>
<dbReference type="InterPro" id="IPR031318">
    <property type="entry name" value="OPI10"/>
</dbReference>
<evidence type="ECO:0000256" key="1">
    <source>
        <dbReference type="ARBA" id="ARBA00006623"/>
    </source>
</evidence>
<dbReference type="Proteomes" id="UP000886523">
    <property type="component" value="Unassembled WGS sequence"/>
</dbReference>
<dbReference type="GO" id="GO:0006606">
    <property type="term" value="P:protein import into nucleus"/>
    <property type="evidence" value="ECO:0007669"/>
    <property type="project" value="TreeGrafter"/>
</dbReference>
<dbReference type="PANTHER" id="PTHR12925">
    <property type="entry name" value="HIKESHI FAMILY MEMBER"/>
    <property type="match status" value="1"/>
</dbReference>
<feature type="domain" description="Hikeshi-like N-terminal" evidence="2">
    <location>
        <begin position="6"/>
        <end position="126"/>
    </location>
</feature>
<comment type="caution">
    <text evidence="4">The sequence shown here is derived from an EMBL/GenBank/DDBJ whole genome shotgun (WGS) entry which is preliminary data.</text>
</comment>